<organism evidence="1 2">
    <name type="scientific">Cystobacter ferrugineus</name>
    <dbReference type="NCBI Taxonomy" id="83449"/>
    <lineage>
        <taxon>Bacteria</taxon>
        <taxon>Pseudomonadati</taxon>
        <taxon>Myxococcota</taxon>
        <taxon>Myxococcia</taxon>
        <taxon>Myxococcales</taxon>
        <taxon>Cystobacterineae</taxon>
        <taxon>Archangiaceae</taxon>
        <taxon>Cystobacter</taxon>
    </lineage>
</organism>
<reference evidence="1 2" key="2">
    <citation type="submission" date="2016-12" db="EMBL/GenBank/DDBJ databases">
        <title>Draft Genome Sequence of Cystobacter ferrugineus Strain Cbfe23.</title>
        <authorList>
            <person name="Akbar S."/>
            <person name="Dowd S.E."/>
            <person name="Stevens D.C."/>
        </authorList>
    </citation>
    <scope>NUCLEOTIDE SEQUENCE [LARGE SCALE GENOMIC DNA]</scope>
    <source>
        <strain evidence="1 2">Cbfe23</strain>
    </source>
</reference>
<reference evidence="2" key="1">
    <citation type="submission" date="2016-11" db="EMBL/GenBank/DDBJ databases">
        <authorList>
            <person name="Shukria A."/>
            <person name="Stevens D.C."/>
        </authorList>
    </citation>
    <scope>NUCLEOTIDE SEQUENCE [LARGE SCALE GENOMIC DNA]</scope>
    <source>
        <strain evidence="2">Cbfe23</strain>
    </source>
</reference>
<dbReference type="STRING" id="83449.BON30_13740"/>
<comment type="caution">
    <text evidence="1">The sequence shown here is derived from an EMBL/GenBank/DDBJ whole genome shotgun (WGS) entry which is preliminary data.</text>
</comment>
<protein>
    <recommendedName>
        <fullName evidence="3">DUF1877 domain-containing protein</fullName>
    </recommendedName>
</protein>
<dbReference type="InterPro" id="IPR015068">
    <property type="entry name" value="DUF1877"/>
</dbReference>
<dbReference type="InterPro" id="IPR035944">
    <property type="entry name" value="YfbM-like_sf"/>
</dbReference>
<dbReference type="Pfam" id="PF08974">
    <property type="entry name" value="DUF1877"/>
    <property type="match status" value="1"/>
</dbReference>
<dbReference type="Gene3D" id="3.40.1760.10">
    <property type="entry name" value="YfbM-like super family"/>
    <property type="match status" value="1"/>
</dbReference>
<gene>
    <name evidence="1" type="ORF">BON30_13740</name>
</gene>
<evidence type="ECO:0008006" key="3">
    <source>
        <dbReference type="Google" id="ProtNLM"/>
    </source>
</evidence>
<name>A0A1L9BCY3_9BACT</name>
<dbReference type="SUPFAM" id="SSF111069">
    <property type="entry name" value="Hypothetical protein yfbM"/>
    <property type="match status" value="1"/>
</dbReference>
<dbReference type="AlphaFoldDB" id="A0A1L9BCY3"/>
<proteinExistence type="predicted"/>
<dbReference type="RefSeq" id="WP_071898752.1">
    <property type="nucleotide sequence ID" value="NZ_MPIN01000003.1"/>
</dbReference>
<keyword evidence="2" id="KW-1185">Reference proteome</keyword>
<accession>A0A1L9BCY3</accession>
<dbReference type="EMBL" id="MPIN01000003">
    <property type="protein sequence ID" value="OJH40117.1"/>
    <property type="molecule type" value="Genomic_DNA"/>
</dbReference>
<dbReference type="OrthoDB" id="5354816at2"/>
<sequence length="169" mass="18811">MGMILGFRLARREQLSSLLASPEQIFDFLDDDTDEEDAGSEDMLDLDKAWHGLHFLLTGTDWGGKPPLNFIVAGGEAIGDEDVGYGPARAFTPEQLAELSRALDAISSDALRQRFDPAKMMELDIYPSIWDRDPADDDTLGYVLDYFEMLKPFLRKGAEQGLGLIAYMS</sequence>
<evidence type="ECO:0000313" key="1">
    <source>
        <dbReference type="EMBL" id="OJH40117.1"/>
    </source>
</evidence>
<dbReference type="Proteomes" id="UP000182229">
    <property type="component" value="Unassembled WGS sequence"/>
</dbReference>
<evidence type="ECO:0000313" key="2">
    <source>
        <dbReference type="Proteomes" id="UP000182229"/>
    </source>
</evidence>